<dbReference type="Proteomes" id="UP001596203">
    <property type="component" value="Unassembled WGS sequence"/>
</dbReference>
<proteinExistence type="predicted"/>
<evidence type="ECO:0000313" key="1">
    <source>
        <dbReference type="EMBL" id="MFC6022419.1"/>
    </source>
</evidence>
<evidence type="ECO:0000313" key="2">
    <source>
        <dbReference type="Proteomes" id="UP001596203"/>
    </source>
</evidence>
<comment type="caution">
    <text evidence="1">The sequence shown here is derived from an EMBL/GenBank/DDBJ whole genome shotgun (WGS) entry which is preliminary data.</text>
</comment>
<accession>A0ABW1KN82</accession>
<protein>
    <recommendedName>
        <fullName evidence="3">Bacterial Pleckstrin homology domain-containing protein</fullName>
    </recommendedName>
</protein>
<gene>
    <name evidence="1" type="ORF">ACFP2T_40475</name>
</gene>
<dbReference type="RefSeq" id="WP_377431994.1">
    <property type="nucleotide sequence ID" value="NZ_JBHSPR010000060.1"/>
</dbReference>
<dbReference type="EMBL" id="JBHSPR010000060">
    <property type="protein sequence ID" value="MFC6022419.1"/>
    <property type="molecule type" value="Genomic_DNA"/>
</dbReference>
<evidence type="ECO:0008006" key="3">
    <source>
        <dbReference type="Google" id="ProtNLM"/>
    </source>
</evidence>
<reference evidence="2" key="1">
    <citation type="journal article" date="2019" name="Int. J. Syst. Evol. Microbiol.">
        <title>The Global Catalogue of Microorganisms (GCM) 10K type strain sequencing project: providing services to taxonomists for standard genome sequencing and annotation.</title>
        <authorList>
            <consortium name="The Broad Institute Genomics Platform"/>
            <consortium name="The Broad Institute Genome Sequencing Center for Infectious Disease"/>
            <person name="Wu L."/>
            <person name="Ma J."/>
        </authorList>
    </citation>
    <scope>NUCLEOTIDE SEQUENCE [LARGE SCALE GENOMIC DNA]</scope>
    <source>
        <strain evidence="2">ZS-35-S2</strain>
    </source>
</reference>
<organism evidence="1 2">
    <name type="scientific">Plantactinospora solaniradicis</name>
    <dbReference type="NCBI Taxonomy" id="1723736"/>
    <lineage>
        <taxon>Bacteria</taxon>
        <taxon>Bacillati</taxon>
        <taxon>Actinomycetota</taxon>
        <taxon>Actinomycetes</taxon>
        <taxon>Micromonosporales</taxon>
        <taxon>Micromonosporaceae</taxon>
        <taxon>Plantactinospora</taxon>
    </lineage>
</organism>
<name>A0ABW1KN82_9ACTN</name>
<keyword evidence="2" id="KW-1185">Reference proteome</keyword>
<sequence>MATMRISNEALTFDFQGMERLWLGRRALTVPLRSVRQVAYADRPLRLARGPRRGYVVSGIAKIGVWGLLARPRQLVYARRGVPGLHLRLDRAAVDGRFDEVVFSTPDAAGLARVIAQSIGATGQSDTGSGPKAGERA</sequence>